<gene>
    <name evidence="11" type="ORF">EDM21_14140</name>
</gene>
<dbReference type="SUPFAM" id="SSF56634">
    <property type="entry name" value="Heme-dependent catalase-like"/>
    <property type="match status" value="1"/>
</dbReference>
<keyword evidence="12" id="KW-1185">Reference proteome</keyword>
<proteinExistence type="inferred from homology"/>
<evidence type="ECO:0000256" key="3">
    <source>
        <dbReference type="ARBA" id="ARBA00022617"/>
    </source>
</evidence>
<dbReference type="InterPro" id="IPR011614">
    <property type="entry name" value="Catalase_core"/>
</dbReference>
<dbReference type="CDD" id="cd08153">
    <property type="entry name" value="srpA_like"/>
    <property type="match status" value="1"/>
</dbReference>
<evidence type="ECO:0000256" key="1">
    <source>
        <dbReference type="ARBA" id="ARBA00005329"/>
    </source>
</evidence>
<dbReference type="GO" id="GO:0046872">
    <property type="term" value="F:metal ion binding"/>
    <property type="evidence" value="ECO:0007669"/>
    <property type="project" value="UniProtKB-KW"/>
</dbReference>
<name>A0A7X3FJA3_9BACL</name>
<organism evidence="11 12">
    <name type="scientific">Paenibacillus lutrae</name>
    <dbReference type="NCBI Taxonomy" id="2078573"/>
    <lineage>
        <taxon>Bacteria</taxon>
        <taxon>Bacillati</taxon>
        <taxon>Bacillota</taxon>
        <taxon>Bacilli</taxon>
        <taxon>Bacillales</taxon>
        <taxon>Paenibacillaceae</taxon>
        <taxon>Paenibacillus</taxon>
    </lineage>
</organism>
<dbReference type="InterPro" id="IPR018028">
    <property type="entry name" value="Catalase"/>
</dbReference>
<evidence type="ECO:0000256" key="2">
    <source>
        <dbReference type="ARBA" id="ARBA00022559"/>
    </source>
</evidence>
<comment type="caution">
    <text evidence="11">The sequence shown here is derived from an EMBL/GenBank/DDBJ whole genome shotgun (WGS) entry which is preliminary data.</text>
</comment>
<protein>
    <recommendedName>
        <fullName evidence="7">Catalase-related peroxidase</fullName>
        <ecNumber evidence="7">1.11.1.-</ecNumber>
    </recommendedName>
</protein>
<evidence type="ECO:0000256" key="4">
    <source>
        <dbReference type="ARBA" id="ARBA00022723"/>
    </source>
</evidence>
<dbReference type="GO" id="GO:0005737">
    <property type="term" value="C:cytoplasm"/>
    <property type="evidence" value="ECO:0007669"/>
    <property type="project" value="TreeGrafter"/>
</dbReference>
<dbReference type="Pfam" id="PF00199">
    <property type="entry name" value="Catalase"/>
    <property type="match status" value="1"/>
</dbReference>
<dbReference type="Gene3D" id="2.40.180.10">
    <property type="entry name" value="Catalase core domain"/>
    <property type="match status" value="1"/>
</dbReference>
<keyword evidence="3 7" id="KW-0349">Heme</keyword>
<accession>A0A7X3FJA3</accession>
<comment type="cofactor">
    <cofactor evidence="7">
        <name>heme</name>
        <dbReference type="ChEBI" id="CHEBI:30413"/>
    </cofactor>
</comment>
<evidence type="ECO:0000256" key="5">
    <source>
        <dbReference type="ARBA" id="ARBA00023002"/>
    </source>
</evidence>
<dbReference type="PROSITE" id="PS51402">
    <property type="entry name" value="CATALASE_3"/>
    <property type="match status" value="1"/>
</dbReference>
<sequence length="319" mass="34988">MTPLDPSNDHSAVNLEHNDLAGQAVDAIEDLSGAHPGYRRAHAKGICCRAVFRPSGLATALTTAPHLQEQEIEAVVRFSGSSTDPALADALSPAKGMAVQFTLPDGGITNLVGVTVPVFFARTPESFLDIIRTAHRAQEGNLGPIDLIKEITTHFSESKESFLAVKHLKPPASYAACHYYCIHAYFLMDRQGTSRPVKFEWIPGDGVHTISVTDAAKQPDDYLEDELRLRLDKAPAVFQLTAILGEDGDPTDDPTRAWPDDRERINLGRLYITEYIEEPEGLVMDPTAVTDGMALSDDPILQFRHAAYADSSNRRREGR</sequence>
<dbReference type="InterPro" id="IPR024168">
    <property type="entry name" value="Catalase_SrpA-type_pred"/>
</dbReference>
<dbReference type="Gene3D" id="1.20.1280.120">
    <property type="match status" value="1"/>
</dbReference>
<dbReference type="SMART" id="SM01060">
    <property type="entry name" value="Catalase"/>
    <property type="match status" value="1"/>
</dbReference>
<dbReference type="EMBL" id="RHLK01000007">
    <property type="protein sequence ID" value="MVP00648.1"/>
    <property type="molecule type" value="Genomic_DNA"/>
</dbReference>
<keyword evidence="5 7" id="KW-0560">Oxidoreductase</keyword>
<dbReference type="GO" id="GO:0042542">
    <property type="term" value="P:response to hydrogen peroxide"/>
    <property type="evidence" value="ECO:0007669"/>
    <property type="project" value="TreeGrafter"/>
</dbReference>
<comment type="similarity">
    <text evidence="1 7">Belongs to the catalase family.</text>
</comment>
<keyword evidence="4 7" id="KW-0479">Metal-binding</keyword>
<dbReference type="GO" id="GO:0004096">
    <property type="term" value="F:catalase activity"/>
    <property type="evidence" value="ECO:0007669"/>
    <property type="project" value="InterPro"/>
</dbReference>
<evidence type="ECO:0000256" key="7">
    <source>
        <dbReference type="PIRNR" id="PIRNR000296"/>
    </source>
</evidence>
<evidence type="ECO:0000313" key="11">
    <source>
        <dbReference type="EMBL" id="MVP00648.1"/>
    </source>
</evidence>
<dbReference type="Proteomes" id="UP000490800">
    <property type="component" value="Unassembled WGS sequence"/>
</dbReference>
<evidence type="ECO:0000313" key="12">
    <source>
        <dbReference type="Proteomes" id="UP000490800"/>
    </source>
</evidence>
<evidence type="ECO:0000259" key="10">
    <source>
        <dbReference type="SMART" id="SM01060"/>
    </source>
</evidence>
<dbReference type="OrthoDB" id="255727at2"/>
<dbReference type="PIRSF" id="PIRSF000296">
    <property type="entry name" value="SrpA"/>
    <property type="match status" value="1"/>
</dbReference>
<keyword evidence="2 7" id="KW-0575">Peroxidase</keyword>
<dbReference type="GO" id="GO:0042744">
    <property type="term" value="P:hydrogen peroxide catabolic process"/>
    <property type="evidence" value="ECO:0007669"/>
    <property type="project" value="TreeGrafter"/>
</dbReference>
<evidence type="ECO:0000256" key="9">
    <source>
        <dbReference type="PIRSR" id="PIRSR000296-2"/>
    </source>
</evidence>
<dbReference type="EC" id="1.11.1.-" evidence="7"/>
<dbReference type="AlphaFoldDB" id="A0A7X3FJA3"/>
<dbReference type="PANTHER" id="PTHR11465">
    <property type="entry name" value="CATALASE"/>
    <property type="match status" value="1"/>
</dbReference>
<dbReference type="PANTHER" id="PTHR11465:SF9">
    <property type="entry name" value="CATALASE"/>
    <property type="match status" value="1"/>
</dbReference>
<dbReference type="InterPro" id="IPR020835">
    <property type="entry name" value="Catalase_sf"/>
</dbReference>
<reference evidence="11 12" key="1">
    <citation type="journal article" date="2019" name="Microorganisms">
        <title>Paenibacillus lutrae sp. nov., A Chitinolytic Species Isolated from A River Otter in Castril Natural Park, Granada, Spain.</title>
        <authorList>
            <person name="Rodriguez M."/>
            <person name="Reina J.C."/>
            <person name="Bejar V."/>
            <person name="Llamas I."/>
        </authorList>
    </citation>
    <scope>NUCLEOTIDE SEQUENCE [LARGE SCALE GENOMIC DNA]</scope>
    <source>
        <strain evidence="11 12">N10</strain>
    </source>
</reference>
<evidence type="ECO:0000256" key="8">
    <source>
        <dbReference type="PIRSR" id="PIRSR000296-1"/>
    </source>
</evidence>
<keyword evidence="6 7" id="KW-0408">Iron</keyword>
<dbReference type="RefSeq" id="WP_157336354.1">
    <property type="nucleotide sequence ID" value="NZ_RHLK01000007.1"/>
</dbReference>
<comment type="function">
    <text evidence="7">Has an organic peroxide-dependent peroxidase activity.</text>
</comment>
<dbReference type="GO" id="GO:0020037">
    <property type="term" value="F:heme binding"/>
    <property type="evidence" value="ECO:0007669"/>
    <property type="project" value="InterPro"/>
</dbReference>
<feature type="domain" description="Catalase core" evidence="10">
    <location>
        <begin position="5"/>
        <end position="319"/>
    </location>
</feature>
<evidence type="ECO:0000256" key="6">
    <source>
        <dbReference type="ARBA" id="ARBA00023004"/>
    </source>
</evidence>
<feature type="binding site" description="axial binding residue" evidence="9">
    <location>
        <position position="308"/>
    </location>
    <ligand>
        <name>heme</name>
        <dbReference type="ChEBI" id="CHEBI:30413"/>
    </ligand>
    <ligandPart>
        <name>Fe</name>
        <dbReference type="ChEBI" id="CHEBI:18248"/>
    </ligandPart>
</feature>
<feature type="active site" evidence="8">
    <location>
        <position position="42"/>
    </location>
</feature>